<dbReference type="PANTHER" id="PTHR31948:SF156">
    <property type="entry name" value="ZF-HD DIMERIZATION-TYPE DOMAIN-CONTAINING PROTEIN"/>
    <property type="match status" value="1"/>
</dbReference>
<gene>
    <name evidence="6" type="ORF">PanWU01x14_188230</name>
</gene>
<feature type="region of interest" description="Disordered" evidence="4">
    <location>
        <begin position="120"/>
        <end position="160"/>
    </location>
</feature>
<feature type="compositionally biased region" description="Basic residues" evidence="4">
    <location>
        <begin position="151"/>
        <end position="160"/>
    </location>
</feature>
<dbReference type="InterPro" id="IPR006456">
    <property type="entry name" value="ZF_HD_homeobox_Cys/His_dimer"/>
</dbReference>
<feature type="compositionally biased region" description="Basic and acidic residues" evidence="4">
    <location>
        <begin position="128"/>
        <end position="147"/>
    </location>
</feature>
<dbReference type="Proteomes" id="UP000237105">
    <property type="component" value="Unassembled WGS sequence"/>
</dbReference>
<dbReference type="NCBIfam" id="TIGR01566">
    <property type="entry name" value="ZF_HD_prot_N"/>
    <property type="match status" value="1"/>
</dbReference>
<dbReference type="GO" id="GO:0005634">
    <property type="term" value="C:nucleus"/>
    <property type="evidence" value="ECO:0007669"/>
    <property type="project" value="TreeGrafter"/>
</dbReference>
<dbReference type="GO" id="GO:0050793">
    <property type="term" value="P:regulation of developmental process"/>
    <property type="evidence" value="ECO:0007669"/>
    <property type="project" value="TreeGrafter"/>
</dbReference>
<evidence type="ECO:0000313" key="7">
    <source>
        <dbReference type="Proteomes" id="UP000237105"/>
    </source>
</evidence>
<keyword evidence="2" id="KW-0863">Zinc-finger</keyword>
<feature type="domain" description="ZF-HD dimerization-type" evidence="5">
    <location>
        <begin position="8"/>
        <end position="57"/>
    </location>
</feature>
<keyword evidence="3" id="KW-0862">Zinc</keyword>
<dbReference type="GO" id="GO:0008270">
    <property type="term" value="F:zinc ion binding"/>
    <property type="evidence" value="ECO:0007669"/>
    <property type="project" value="UniProtKB-KW"/>
</dbReference>
<dbReference type="OrthoDB" id="682018at2759"/>
<dbReference type="PANTHER" id="PTHR31948">
    <property type="entry name" value="ZINC-FINGER HOMEODOMAIN PROTEIN 2"/>
    <property type="match status" value="1"/>
</dbReference>
<dbReference type="GO" id="GO:0000976">
    <property type="term" value="F:transcription cis-regulatory region binding"/>
    <property type="evidence" value="ECO:0007669"/>
    <property type="project" value="TreeGrafter"/>
</dbReference>
<evidence type="ECO:0000256" key="2">
    <source>
        <dbReference type="ARBA" id="ARBA00022771"/>
    </source>
</evidence>
<keyword evidence="7" id="KW-1185">Reference proteome</keyword>
<dbReference type="PROSITE" id="PS51523">
    <property type="entry name" value="ZF_HD_DIMER"/>
    <property type="match status" value="1"/>
</dbReference>
<dbReference type="STRING" id="3476.A0A2P5C366"/>
<organism evidence="6 7">
    <name type="scientific">Parasponia andersonii</name>
    <name type="common">Sponia andersonii</name>
    <dbReference type="NCBI Taxonomy" id="3476"/>
    <lineage>
        <taxon>Eukaryota</taxon>
        <taxon>Viridiplantae</taxon>
        <taxon>Streptophyta</taxon>
        <taxon>Embryophyta</taxon>
        <taxon>Tracheophyta</taxon>
        <taxon>Spermatophyta</taxon>
        <taxon>Magnoliopsida</taxon>
        <taxon>eudicotyledons</taxon>
        <taxon>Gunneridae</taxon>
        <taxon>Pentapetalae</taxon>
        <taxon>rosids</taxon>
        <taxon>fabids</taxon>
        <taxon>Rosales</taxon>
        <taxon>Cannabaceae</taxon>
        <taxon>Parasponia</taxon>
    </lineage>
</organism>
<reference evidence="7" key="1">
    <citation type="submission" date="2016-06" db="EMBL/GenBank/DDBJ databases">
        <title>Parallel loss of symbiosis genes in relatives of nitrogen-fixing non-legume Parasponia.</title>
        <authorList>
            <person name="Van Velzen R."/>
            <person name="Holmer R."/>
            <person name="Bu F."/>
            <person name="Rutten L."/>
            <person name="Van Zeijl A."/>
            <person name="Liu W."/>
            <person name="Santuari L."/>
            <person name="Cao Q."/>
            <person name="Sharma T."/>
            <person name="Shen D."/>
            <person name="Roswanjaya Y."/>
            <person name="Wardhani T."/>
            <person name="Kalhor M.S."/>
            <person name="Jansen J."/>
            <person name="Van den Hoogen J."/>
            <person name="Gungor B."/>
            <person name="Hartog M."/>
            <person name="Hontelez J."/>
            <person name="Verver J."/>
            <person name="Yang W.-C."/>
            <person name="Schijlen E."/>
            <person name="Repin R."/>
            <person name="Schilthuizen M."/>
            <person name="Schranz E."/>
            <person name="Heidstra R."/>
            <person name="Miyata K."/>
            <person name="Fedorova E."/>
            <person name="Kohlen W."/>
            <person name="Bisseling T."/>
            <person name="Smit S."/>
            <person name="Geurts R."/>
        </authorList>
    </citation>
    <scope>NUCLEOTIDE SEQUENCE [LARGE SCALE GENOMIC DNA]</scope>
    <source>
        <strain evidence="7">cv. WU1-14</strain>
    </source>
</reference>
<dbReference type="AlphaFoldDB" id="A0A2P5C366"/>
<evidence type="ECO:0000256" key="1">
    <source>
        <dbReference type="ARBA" id="ARBA00022723"/>
    </source>
</evidence>
<evidence type="ECO:0000313" key="6">
    <source>
        <dbReference type="EMBL" id="PON55508.1"/>
    </source>
</evidence>
<proteinExistence type="predicted"/>
<dbReference type="GO" id="GO:0003700">
    <property type="term" value="F:DNA-binding transcription factor activity"/>
    <property type="evidence" value="ECO:0007669"/>
    <property type="project" value="TreeGrafter"/>
</dbReference>
<evidence type="ECO:0000259" key="5">
    <source>
        <dbReference type="PROSITE" id="PS51523"/>
    </source>
</evidence>
<name>A0A2P5C366_PARAD</name>
<dbReference type="Pfam" id="PF04770">
    <property type="entry name" value="ZF-HD_dimer"/>
    <property type="match status" value="1"/>
</dbReference>
<keyword evidence="1" id="KW-0479">Metal-binding</keyword>
<dbReference type="EMBL" id="JXTB01000183">
    <property type="protein sequence ID" value="PON55508.1"/>
    <property type="molecule type" value="Genomic_DNA"/>
</dbReference>
<accession>A0A2P5C366</accession>
<evidence type="ECO:0000256" key="4">
    <source>
        <dbReference type="SAM" id="MobiDB-lite"/>
    </source>
</evidence>
<evidence type="ECO:0000256" key="3">
    <source>
        <dbReference type="ARBA" id="ARBA00022833"/>
    </source>
</evidence>
<protein>
    <submittedName>
        <fullName evidence="6">ZF-HD homeobox protein, Cys/His-rich dimerization domain containing protein</fullName>
    </submittedName>
</protein>
<keyword evidence="6" id="KW-0238">DNA-binding</keyword>
<comment type="caution">
    <text evidence="6">The sequence shown here is derived from an EMBL/GenBank/DDBJ whole genome shotgun (WGS) entry which is preliminary data.</text>
</comment>
<keyword evidence="6" id="KW-0371">Homeobox</keyword>
<sequence>MSRVNINYKECRRNHAISVGGHAVDGCHEFTPSGEQGTEEALLCGACGCHRSFHRREIINNNGATVVHRSSAPPALPVPAPSFVPPLVPTIPFVVLHPVDSYALSQPQYSGVSRYYDQAPHQAPYNDYHNEGEHGWASDHGDRDLEQKPNPIKKPKKEPF</sequence>